<feature type="chain" id="PRO_5002891354" description="Non-specific lipid-transfer protein" evidence="4">
    <location>
        <begin position="27"/>
        <end position="123"/>
    </location>
</feature>
<evidence type="ECO:0000256" key="1">
    <source>
        <dbReference type="ARBA" id="ARBA00009748"/>
    </source>
</evidence>
<keyword evidence="3" id="KW-0813">Transport</keyword>
<dbReference type="SUPFAM" id="SSF47699">
    <property type="entry name" value="Bifunctional inhibitor/lipid-transfer protein/seed storage 2S albumin"/>
    <property type="match status" value="1"/>
</dbReference>
<comment type="similarity">
    <text evidence="1 3">Belongs to the plant LTP family.</text>
</comment>
<dbReference type="EMBL" id="EQ973822">
    <property type="protein sequence ID" value="EEF44395.1"/>
    <property type="molecule type" value="Genomic_DNA"/>
</dbReference>
<evidence type="ECO:0000256" key="2">
    <source>
        <dbReference type="ARBA" id="ARBA00023157"/>
    </source>
</evidence>
<feature type="signal peptide" evidence="4">
    <location>
        <begin position="1"/>
        <end position="26"/>
    </location>
</feature>
<comment type="function">
    <text evidence="3">Plant non-specific lipid-transfer proteins transfer phospholipids as well as galactolipids across membranes. May play a role in wax or cutin deposition in the cell walls of expanding epidermal cells and certain secretory tissues.</text>
</comment>
<gene>
    <name evidence="6" type="ORF">RCOM_1173320</name>
</gene>
<feature type="domain" description="Bifunctional inhibitor/plant lipid transfer protein/seed storage helical" evidence="5">
    <location>
        <begin position="32"/>
        <end position="121"/>
    </location>
</feature>
<evidence type="ECO:0000313" key="6">
    <source>
        <dbReference type="EMBL" id="EEF44395.1"/>
    </source>
</evidence>
<dbReference type="AlphaFoldDB" id="B9RVV8"/>
<keyword evidence="7" id="KW-1185">Reference proteome</keyword>
<accession>B9RVV8</accession>
<dbReference type="GO" id="GO:0008289">
    <property type="term" value="F:lipid binding"/>
    <property type="evidence" value="ECO:0007669"/>
    <property type="project" value="UniProtKB-KW"/>
</dbReference>
<dbReference type="PANTHER" id="PTHR33076">
    <property type="entry name" value="NON-SPECIFIC LIPID-TRANSFER PROTEIN 2-RELATED"/>
    <property type="match status" value="1"/>
</dbReference>
<dbReference type="Gene3D" id="1.10.110.10">
    <property type="entry name" value="Plant lipid-transfer and hydrophobic proteins"/>
    <property type="match status" value="1"/>
</dbReference>
<keyword evidence="2" id="KW-1015">Disulfide bond</keyword>
<reference evidence="7" key="1">
    <citation type="journal article" date="2010" name="Nat. Biotechnol.">
        <title>Draft genome sequence of the oilseed species Ricinus communis.</title>
        <authorList>
            <person name="Chan A.P."/>
            <person name="Crabtree J."/>
            <person name="Zhao Q."/>
            <person name="Lorenzi H."/>
            <person name="Orvis J."/>
            <person name="Puiu D."/>
            <person name="Melake-Berhan A."/>
            <person name="Jones K.M."/>
            <person name="Redman J."/>
            <person name="Chen G."/>
            <person name="Cahoon E.B."/>
            <person name="Gedil M."/>
            <person name="Stanke M."/>
            <person name="Haas B.J."/>
            <person name="Wortman J.R."/>
            <person name="Fraser-Liggett C.M."/>
            <person name="Ravel J."/>
            <person name="Rabinowicz P.D."/>
        </authorList>
    </citation>
    <scope>NUCLEOTIDE SEQUENCE [LARGE SCALE GENOMIC DNA]</scope>
    <source>
        <strain evidence="7">cv. Hale</strain>
    </source>
</reference>
<proteinExistence type="inferred from homology"/>
<organism evidence="6 7">
    <name type="scientific">Ricinus communis</name>
    <name type="common">Castor bean</name>
    <dbReference type="NCBI Taxonomy" id="3988"/>
    <lineage>
        <taxon>Eukaryota</taxon>
        <taxon>Viridiplantae</taxon>
        <taxon>Streptophyta</taxon>
        <taxon>Embryophyta</taxon>
        <taxon>Tracheophyta</taxon>
        <taxon>Spermatophyta</taxon>
        <taxon>Magnoliopsida</taxon>
        <taxon>eudicotyledons</taxon>
        <taxon>Gunneridae</taxon>
        <taxon>Pentapetalae</taxon>
        <taxon>rosids</taxon>
        <taxon>fabids</taxon>
        <taxon>Malpighiales</taxon>
        <taxon>Euphorbiaceae</taxon>
        <taxon>Acalyphoideae</taxon>
        <taxon>Acalypheae</taxon>
        <taxon>Ricinus</taxon>
    </lineage>
</organism>
<dbReference type="Proteomes" id="UP000008311">
    <property type="component" value="Unassembled WGS sequence"/>
</dbReference>
<dbReference type="SMART" id="SM00499">
    <property type="entry name" value="AAI"/>
    <property type="match status" value="1"/>
</dbReference>
<evidence type="ECO:0000256" key="4">
    <source>
        <dbReference type="SAM" id="SignalP"/>
    </source>
</evidence>
<dbReference type="InterPro" id="IPR036312">
    <property type="entry name" value="Bifun_inhib/LTP/seed_sf"/>
</dbReference>
<name>B9RVV8_RICCO</name>
<dbReference type="eggNOG" id="ENOG502S6VB">
    <property type="taxonomic scope" value="Eukaryota"/>
</dbReference>
<keyword evidence="4" id="KW-0732">Signal</keyword>
<dbReference type="InterPro" id="IPR016140">
    <property type="entry name" value="Bifunc_inhib/LTP/seed_store"/>
</dbReference>
<dbReference type="GO" id="GO:0006869">
    <property type="term" value="P:lipid transport"/>
    <property type="evidence" value="ECO:0007669"/>
    <property type="project" value="InterPro"/>
</dbReference>
<dbReference type="PRINTS" id="PR00382">
    <property type="entry name" value="LIPIDTRNSFER"/>
</dbReference>
<evidence type="ECO:0000259" key="5">
    <source>
        <dbReference type="SMART" id="SM00499"/>
    </source>
</evidence>
<evidence type="ECO:0000313" key="7">
    <source>
        <dbReference type="Proteomes" id="UP000008311"/>
    </source>
</evidence>
<keyword evidence="3" id="KW-0446">Lipid-binding</keyword>
<dbReference type="CDD" id="cd01960">
    <property type="entry name" value="nsLTP1"/>
    <property type="match status" value="1"/>
</dbReference>
<evidence type="ECO:0000256" key="3">
    <source>
        <dbReference type="RuleBase" id="RU000628"/>
    </source>
</evidence>
<dbReference type="STRING" id="3988.B9RVV8"/>
<dbReference type="InParanoid" id="B9RVV8"/>
<protein>
    <recommendedName>
        <fullName evidence="3">Non-specific lipid-transfer protein</fullName>
    </recommendedName>
</protein>
<dbReference type="Pfam" id="PF00234">
    <property type="entry name" value="Tryp_alpha_amyl"/>
    <property type="match status" value="1"/>
</dbReference>
<sequence>MVRLFTCWTLVLLLLLAILLSGSTMGDENQECSKVFTDFLPCIRYVSGNSHHRSPTLKCCQGVRKLNEKAKRESKGSRKICQCLEDIAYSMNIPFVHSQVAALPSKCNVKLSFPISNSMDCSK</sequence>
<dbReference type="InterPro" id="IPR000528">
    <property type="entry name" value="Plant_nsLTP"/>
</dbReference>